<evidence type="ECO:0000313" key="2">
    <source>
        <dbReference type="EMBL" id="BCK85258.1"/>
    </source>
</evidence>
<dbReference type="Gene3D" id="3.40.1350.10">
    <property type="match status" value="1"/>
</dbReference>
<dbReference type="InterPro" id="IPR007560">
    <property type="entry name" value="Restrct_endonuc_IV_Mrr"/>
</dbReference>
<dbReference type="InterPro" id="IPR052906">
    <property type="entry name" value="Type_IV_Methyl-Rstrct_Enzyme"/>
</dbReference>
<dbReference type="RefSeq" id="WP_213543446.1">
    <property type="nucleotide sequence ID" value="NZ_AP023420.1"/>
</dbReference>
<dbReference type="GO" id="GO:0003677">
    <property type="term" value="F:DNA binding"/>
    <property type="evidence" value="ECO:0007669"/>
    <property type="project" value="InterPro"/>
</dbReference>
<proteinExistence type="predicted"/>
<dbReference type="PANTHER" id="PTHR30015:SF7">
    <property type="entry name" value="TYPE IV METHYL-DIRECTED RESTRICTION ENZYME ECOKMRR"/>
    <property type="match status" value="1"/>
</dbReference>
<protein>
    <recommendedName>
        <fullName evidence="1">Restriction endonuclease type IV Mrr domain-containing protein</fullName>
    </recommendedName>
</protein>
<dbReference type="SUPFAM" id="SSF52980">
    <property type="entry name" value="Restriction endonuclease-like"/>
    <property type="match status" value="1"/>
</dbReference>
<dbReference type="PANTHER" id="PTHR30015">
    <property type="entry name" value="MRR RESTRICTION SYSTEM PROTEIN"/>
    <property type="match status" value="1"/>
</dbReference>
<dbReference type="AlphaFoldDB" id="A0A810QAG2"/>
<dbReference type="Proteomes" id="UP000679848">
    <property type="component" value="Chromosome"/>
</dbReference>
<dbReference type="KEGG" id="pfaa:MM59RIKEN_25770"/>
<dbReference type="InterPro" id="IPR011335">
    <property type="entry name" value="Restrct_endonuc-II-like"/>
</dbReference>
<dbReference type="GO" id="GO:0009307">
    <property type="term" value="P:DNA restriction-modification system"/>
    <property type="evidence" value="ECO:0007669"/>
    <property type="project" value="InterPro"/>
</dbReference>
<dbReference type="InterPro" id="IPR011856">
    <property type="entry name" value="tRNA_endonuc-like_dom_sf"/>
</dbReference>
<evidence type="ECO:0000313" key="3">
    <source>
        <dbReference type="Proteomes" id="UP000679848"/>
    </source>
</evidence>
<gene>
    <name evidence="2" type="ORF">MM59RIKEN_25770</name>
</gene>
<accession>A0A810QAG2</accession>
<feature type="domain" description="Restriction endonuclease type IV Mrr" evidence="1">
    <location>
        <begin position="12"/>
        <end position="127"/>
    </location>
</feature>
<sequence length="203" mass="23174">MGAINPYREFVASISPTEFEELCLEILKGYAEAEHLSDFSIQHNVSIPADDGTYQIDVYARFIAMGVEFKVIAECKRYSSPVSREKVAVLADKVKSLGAHKGIMISTCGFQSGAYEYAKKHGIALLQVINRNVMHIMNAATPETEEQKQKLHLMLDWYNRMPKYYAKEYATMDFPDKTIYPSPKMLEAIRREFVLAHKDILPR</sequence>
<keyword evidence="3" id="KW-1185">Reference proteome</keyword>
<name>A0A810QAG2_9FIRM</name>
<dbReference type="GO" id="GO:0015666">
    <property type="term" value="F:restriction endodeoxyribonuclease activity"/>
    <property type="evidence" value="ECO:0007669"/>
    <property type="project" value="TreeGrafter"/>
</dbReference>
<reference evidence="2" key="1">
    <citation type="submission" date="2020-09" db="EMBL/GenBank/DDBJ databases">
        <title>New species isolated from human feces.</title>
        <authorList>
            <person name="Kitahara M."/>
            <person name="Shigeno Y."/>
            <person name="Shime M."/>
            <person name="Matsumoto Y."/>
            <person name="Nakamura S."/>
            <person name="Motooka D."/>
            <person name="Fukuoka S."/>
            <person name="Nishikawa H."/>
            <person name="Benno Y."/>
        </authorList>
    </citation>
    <scope>NUCLEOTIDE SEQUENCE</scope>
    <source>
        <strain evidence="2">MM59</strain>
    </source>
</reference>
<organism evidence="2 3">
    <name type="scientific">Pusillibacter faecalis</name>
    <dbReference type="NCBI Taxonomy" id="2714358"/>
    <lineage>
        <taxon>Bacteria</taxon>
        <taxon>Bacillati</taxon>
        <taxon>Bacillota</taxon>
        <taxon>Clostridia</taxon>
        <taxon>Eubacteriales</taxon>
        <taxon>Oscillospiraceae</taxon>
        <taxon>Pusillibacter</taxon>
    </lineage>
</organism>
<evidence type="ECO:0000259" key="1">
    <source>
        <dbReference type="Pfam" id="PF04471"/>
    </source>
</evidence>
<dbReference type="EMBL" id="AP023420">
    <property type="protein sequence ID" value="BCK85258.1"/>
    <property type="molecule type" value="Genomic_DNA"/>
</dbReference>
<dbReference type="Pfam" id="PF04471">
    <property type="entry name" value="Mrr_cat"/>
    <property type="match status" value="1"/>
</dbReference>